<proteinExistence type="predicted"/>
<sequence length="309" mass="32559">MKRRADRGTVRLRLLAASTCVARVAWYAEGRLVGHRRVWHEETDLFLPAGRWTLEVTDERSVADPTRLAATRVEVVVRAGWRTTTEVVLDRGAVLRGRVVTAEEQRARFATVTATAADGRVFTVRADGLGTLSLSGLPSTTYLVRATKGAWQSAPVLVEPQVGVPTEVALALAEPATPASRSGAAELVVGAAFTGTVVDPSTGAPAYAALVELRDARGTLLARSRADHSGRFVVGGDLPASSGLSLVVKSGPDRAVVDRRVLRGLACTEAALVDLGTVVLPHGARPPRPARHDLPRGGAVAMALPATRV</sequence>
<gene>
    <name evidence="1" type="ORF">UFOPK2761_03462</name>
</gene>
<name>A0A6J6VIJ7_9ZZZZ</name>
<organism evidence="1">
    <name type="scientific">freshwater metagenome</name>
    <dbReference type="NCBI Taxonomy" id="449393"/>
    <lineage>
        <taxon>unclassified sequences</taxon>
        <taxon>metagenomes</taxon>
        <taxon>ecological metagenomes</taxon>
    </lineage>
</organism>
<accession>A0A6J6VIJ7</accession>
<reference evidence="1" key="1">
    <citation type="submission" date="2020-05" db="EMBL/GenBank/DDBJ databases">
        <authorList>
            <person name="Chiriac C."/>
            <person name="Salcher M."/>
            <person name="Ghai R."/>
            <person name="Kavagutti S V."/>
        </authorList>
    </citation>
    <scope>NUCLEOTIDE SEQUENCE</scope>
</reference>
<evidence type="ECO:0000313" key="1">
    <source>
        <dbReference type="EMBL" id="CAB4772261.1"/>
    </source>
</evidence>
<dbReference type="AlphaFoldDB" id="A0A6J6VIJ7"/>
<dbReference type="EMBL" id="CAEZYQ010000052">
    <property type="protein sequence ID" value="CAB4772261.1"/>
    <property type="molecule type" value="Genomic_DNA"/>
</dbReference>
<protein>
    <submittedName>
        <fullName evidence="1">Unannotated protein</fullName>
    </submittedName>
</protein>